<reference evidence="1" key="1">
    <citation type="journal article" date="2020" name="Stud. Mycol.">
        <title>101 Dothideomycetes genomes: a test case for predicting lifestyles and emergence of pathogens.</title>
        <authorList>
            <person name="Haridas S."/>
            <person name="Albert R."/>
            <person name="Binder M."/>
            <person name="Bloem J."/>
            <person name="Labutti K."/>
            <person name="Salamov A."/>
            <person name="Andreopoulos B."/>
            <person name="Baker S."/>
            <person name="Barry K."/>
            <person name="Bills G."/>
            <person name="Bluhm B."/>
            <person name="Cannon C."/>
            <person name="Castanera R."/>
            <person name="Culley D."/>
            <person name="Daum C."/>
            <person name="Ezra D."/>
            <person name="Gonzalez J."/>
            <person name="Henrissat B."/>
            <person name="Kuo A."/>
            <person name="Liang C."/>
            <person name="Lipzen A."/>
            <person name="Lutzoni F."/>
            <person name="Magnuson J."/>
            <person name="Mondo S."/>
            <person name="Nolan M."/>
            <person name="Ohm R."/>
            <person name="Pangilinan J."/>
            <person name="Park H.-J."/>
            <person name="Ramirez L."/>
            <person name="Alfaro M."/>
            <person name="Sun H."/>
            <person name="Tritt A."/>
            <person name="Yoshinaga Y."/>
            <person name="Zwiers L.-H."/>
            <person name="Turgeon B."/>
            <person name="Goodwin S."/>
            <person name="Spatafora J."/>
            <person name="Crous P."/>
            <person name="Grigoriev I."/>
        </authorList>
    </citation>
    <scope>NUCLEOTIDE SEQUENCE</scope>
    <source>
        <strain evidence="1">ATCC 200398</strain>
    </source>
</reference>
<dbReference type="EMBL" id="MU003495">
    <property type="protein sequence ID" value="KAF2475623.1"/>
    <property type="molecule type" value="Genomic_DNA"/>
</dbReference>
<comment type="caution">
    <text evidence="1">The sequence shown here is derived from an EMBL/GenBank/DDBJ whole genome shotgun (WGS) entry which is preliminary data.</text>
</comment>
<dbReference type="Proteomes" id="UP000799755">
    <property type="component" value="Unassembled WGS sequence"/>
</dbReference>
<proteinExistence type="predicted"/>
<accession>A0ACB6R8H7</accession>
<protein>
    <submittedName>
        <fullName evidence="1">Uncharacterized protein</fullName>
    </submittedName>
</protein>
<name>A0ACB6R8H7_9PLEO</name>
<gene>
    <name evidence="1" type="ORF">BDR25DRAFT_379116</name>
</gene>
<evidence type="ECO:0000313" key="1">
    <source>
        <dbReference type="EMBL" id="KAF2475623.1"/>
    </source>
</evidence>
<evidence type="ECO:0000313" key="2">
    <source>
        <dbReference type="Proteomes" id="UP000799755"/>
    </source>
</evidence>
<sequence>MQLSVILALVLLVYGVEAHFTFSHLLVNNTQFSAWKYVRDVALGTDSFEAYPNHPEWNKTFPQFDLASLDLRCGRSAYKPSPKTLTADIVAGSPIGFRIAQNWPWDDFSARIQHPGPGQVYLAKAPKGVSVAEWDGDGVWFKVAYAGPVSDTKWTLQNGVDFNFTIPHTTPPGTYLMRVEMIYPNVLPETLGTQFYVNCAQVNILGPGGGTPKDFARFPGAYTKDTPGVKMDEAAFGPPLNRNLNRYPIPGPAIWTG</sequence>
<organism evidence="1 2">
    <name type="scientific">Lindgomyces ingoldianus</name>
    <dbReference type="NCBI Taxonomy" id="673940"/>
    <lineage>
        <taxon>Eukaryota</taxon>
        <taxon>Fungi</taxon>
        <taxon>Dikarya</taxon>
        <taxon>Ascomycota</taxon>
        <taxon>Pezizomycotina</taxon>
        <taxon>Dothideomycetes</taxon>
        <taxon>Pleosporomycetidae</taxon>
        <taxon>Pleosporales</taxon>
        <taxon>Lindgomycetaceae</taxon>
        <taxon>Lindgomyces</taxon>
    </lineage>
</organism>
<keyword evidence="2" id="KW-1185">Reference proteome</keyword>